<sequence length="136" mass="15807">MYPTRNPQSHKSYSTQNPQPTSNPQPHKRYKRNPQETRTSHKQLASCNNLHPPSLTNPNPPGLPRRRLQYLAARYDVLAEPQLPNPARLLHIRLGRWRHPPHRIPLLHHRPEHSPTTNPLPSSLAQRLLQIRHPPP</sequence>
<dbReference type="AlphaFoldDB" id="A0A8T0HL74"/>
<reference evidence="2" key="1">
    <citation type="submission" date="2020-06" db="EMBL/GenBank/DDBJ databases">
        <title>WGS assembly of Ceratodon purpureus strain R40.</title>
        <authorList>
            <person name="Carey S.B."/>
            <person name="Jenkins J."/>
            <person name="Shu S."/>
            <person name="Lovell J.T."/>
            <person name="Sreedasyam A."/>
            <person name="Maumus F."/>
            <person name="Tiley G.P."/>
            <person name="Fernandez-Pozo N."/>
            <person name="Barry K."/>
            <person name="Chen C."/>
            <person name="Wang M."/>
            <person name="Lipzen A."/>
            <person name="Daum C."/>
            <person name="Saski C.A."/>
            <person name="Payton A.C."/>
            <person name="Mcbreen J.C."/>
            <person name="Conrad R.E."/>
            <person name="Kollar L.M."/>
            <person name="Olsson S."/>
            <person name="Huttunen S."/>
            <person name="Landis J.B."/>
            <person name="Wickett N.J."/>
            <person name="Johnson M.G."/>
            <person name="Rensing S.A."/>
            <person name="Grimwood J."/>
            <person name="Schmutz J."/>
            <person name="Mcdaniel S.F."/>
        </authorList>
    </citation>
    <scope>NUCLEOTIDE SEQUENCE</scope>
    <source>
        <strain evidence="2">R40</strain>
    </source>
</reference>
<feature type="region of interest" description="Disordered" evidence="1">
    <location>
        <begin position="1"/>
        <end position="66"/>
    </location>
</feature>
<evidence type="ECO:0000313" key="2">
    <source>
        <dbReference type="EMBL" id="KAG0571534.1"/>
    </source>
</evidence>
<proteinExistence type="predicted"/>
<name>A0A8T0HL74_CERPU</name>
<feature type="compositionally biased region" description="Polar residues" evidence="1">
    <location>
        <begin position="42"/>
        <end position="56"/>
    </location>
</feature>
<feature type="compositionally biased region" description="Low complexity" evidence="1">
    <location>
        <begin position="14"/>
        <end position="25"/>
    </location>
</feature>
<dbReference type="Proteomes" id="UP000822688">
    <property type="component" value="Chromosome V"/>
</dbReference>
<organism evidence="2 3">
    <name type="scientific">Ceratodon purpureus</name>
    <name type="common">Fire moss</name>
    <name type="synonym">Dicranum purpureum</name>
    <dbReference type="NCBI Taxonomy" id="3225"/>
    <lineage>
        <taxon>Eukaryota</taxon>
        <taxon>Viridiplantae</taxon>
        <taxon>Streptophyta</taxon>
        <taxon>Embryophyta</taxon>
        <taxon>Bryophyta</taxon>
        <taxon>Bryophytina</taxon>
        <taxon>Bryopsida</taxon>
        <taxon>Dicranidae</taxon>
        <taxon>Pseudoditrichales</taxon>
        <taxon>Ditrichaceae</taxon>
        <taxon>Ceratodon</taxon>
    </lineage>
</organism>
<gene>
    <name evidence="2" type="ORF">KC19_VG019700</name>
</gene>
<accession>A0A8T0HL74</accession>
<protein>
    <submittedName>
        <fullName evidence="2">Uncharacterized protein</fullName>
    </submittedName>
</protein>
<feature type="compositionally biased region" description="Polar residues" evidence="1">
    <location>
        <begin position="1"/>
        <end position="13"/>
    </location>
</feature>
<dbReference type="EMBL" id="CM026426">
    <property type="protein sequence ID" value="KAG0571534.1"/>
    <property type="molecule type" value="Genomic_DNA"/>
</dbReference>
<evidence type="ECO:0000313" key="3">
    <source>
        <dbReference type="Proteomes" id="UP000822688"/>
    </source>
</evidence>
<evidence type="ECO:0000256" key="1">
    <source>
        <dbReference type="SAM" id="MobiDB-lite"/>
    </source>
</evidence>
<comment type="caution">
    <text evidence="2">The sequence shown here is derived from an EMBL/GenBank/DDBJ whole genome shotgun (WGS) entry which is preliminary data.</text>
</comment>
<keyword evidence="3" id="KW-1185">Reference proteome</keyword>